<dbReference type="InterPro" id="IPR011009">
    <property type="entry name" value="Kinase-like_dom_sf"/>
</dbReference>
<feature type="region of interest" description="Disordered" evidence="1">
    <location>
        <begin position="143"/>
        <end position="193"/>
    </location>
</feature>
<dbReference type="SUPFAM" id="SSF56112">
    <property type="entry name" value="Protein kinase-like (PK-like)"/>
    <property type="match status" value="1"/>
</dbReference>
<evidence type="ECO:0000313" key="3">
    <source>
        <dbReference type="Proteomes" id="UP001500630"/>
    </source>
</evidence>
<evidence type="ECO:0000256" key="1">
    <source>
        <dbReference type="SAM" id="MobiDB-lite"/>
    </source>
</evidence>
<organism evidence="2 3">
    <name type="scientific">Nonomuraea rosea</name>
    <dbReference type="NCBI Taxonomy" id="638574"/>
    <lineage>
        <taxon>Bacteria</taxon>
        <taxon>Bacillati</taxon>
        <taxon>Actinomycetota</taxon>
        <taxon>Actinomycetes</taxon>
        <taxon>Streptosporangiales</taxon>
        <taxon>Streptosporangiaceae</taxon>
        <taxon>Nonomuraea</taxon>
    </lineage>
</organism>
<dbReference type="Proteomes" id="UP001500630">
    <property type="component" value="Unassembled WGS sequence"/>
</dbReference>
<comment type="caution">
    <text evidence="2">The sequence shown here is derived from an EMBL/GenBank/DDBJ whole genome shotgun (WGS) entry which is preliminary data.</text>
</comment>
<dbReference type="EMBL" id="BAABDQ010000029">
    <property type="protein sequence ID" value="GAA3594482.1"/>
    <property type="molecule type" value="Genomic_DNA"/>
</dbReference>
<protein>
    <recommendedName>
        <fullName evidence="4">Aminoglycoside phosphotransferase domain-containing protein</fullName>
    </recommendedName>
</protein>
<feature type="compositionally biased region" description="Basic residues" evidence="1">
    <location>
        <begin position="143"/>
        <end position="155"/>
    </location>
</feature>
<name>A0ABP6YYT6_9ACTN</name>
<accession>A0ABP6YYT6</accession>
<evidence type="ECO:0000313" key="2">
    <source>
        <dbReference type="EMBL" id="GAA3594482.1"/>
    </source>
</evidence>
<reference evidence="3" key="1">
    <citation type="journal article" date="2019" name="Int. J. Syst. Evol. Microbiol.">
        <title>The Global Catalogue of Microorganisms (GCM) 10K type strain sequencing project: providing services to taxonomists for standard genome sequencing and annotation.</title>
        <authorList>
            <consortium name="The Broad Institute Genomics Platform"/>
            <consortium name="The Broad Institute Genome Sequencing Center for Infectious Disease"/>
            <person name="Wu L."/>
            <person name="Ma J."/>
        </authorList>
    </citation>
    <scope>NUCLEOTIDE SEQUENCE [LARGE SCALE GENOMIC DNA]</scope>
    <source>
        <strain evidence="3">JCM 17326</strain>
    </source>
</reference>
<feature type="compositionally biased region" description="Gly residues" evidence="1">
    <location>
        <begin position="182"/>
        <end position="193"/>
    </location>
</feature>
<keyword evidence="3" id="KW-1185">Reference proteome</keyword>
<gene>
    <name evidence="2" type="ORF">GCM10022419_092090</name>
</gene>
<proteinExistence type="predicted"/>
<sequence length="193" mass="20596">MEPPVDRVPGRYAVAVINVVEWTRLAPWRVARSRLGHGQTVIVKWAGPHVAGGRTDGWRLRTEVAALRFLSEDLGVLLAPRVLAEDLPAGWIVLEDLAPRTALDELLRRDGAGPHLARLTAFARARGELGALTAGRAEPYYRRRHARAGRPRRRPAWAGRGGALGRAAASRGARGPGLRRGLAGGGPDAGGAG</sequence>
<evidence type="ECO:0008006" key="4">
    <source>
        <dbReference type="Google" id="ProtNLM"/>
    </source>
</evidence>